<dbReference type="STRING" id="83656.B1H18_27855"/>
<accession>A0A1V4A1G6</accession>
<dbReference type="OrthoDB" id="3214245at2"/>
<reference evidence="1 2" key="1">
    <citation type="submission" date="2017-02" db="EMBL/GenBank/DDBJ databases">
        <title>Draft Genome Sequence of Streptomyces tsukubaensis F601, a Producer of the immunosuppressant tacrolimus FK506.</title>
        <authorList>
            <person name="Zong G."/>
            <person name="Zhong C."/>
            <person name="Fu J."/>
            <person name="Qin R."/>
            <person name="Cao G."/>
        </authorList>
    </citation>
    <scope>NUCLEOTIDE SEQUENCE [LARGE SCALE GENOMIC DNA]</scope>
    <source>
        <strain evidence="1 2">F601</strain>
    </source>
</reference>
<evidence type="ECO:0000313" key="1">
    <source>
        <dbReference type="EMBL" id="OON72981.1"/>
    </source>
</evidence>
<dbReference type="Proteomes" id="UP000190539">
    <property type="component" value="Unassembled WGS sequence"/>
</dbReference>
<dbReference type="AlphaFoldDB" id="A0A1V4A1G6"/>
<proteinExistence type="predicted"/>
<evidence type="ECO:0000313" key="2">
    <source>
        <dbReference type="Proteomes" id="UP000190539"/>
    </source>
</evidence>
<organism evidence="1 2">
    <name type="scientific">Streptomyces tsukubensis</name>
    <dbReference type="NCBI Taxonomy" id="83656"/>
    <lineage>
        <taxon>Bacteria</taxon>
        <taxon>Bacillati</taxon>
        <taxon>Actinomycetota</taxon>
        <taxon>Actinomycetes</taxon>
        <taxon>Kitasatosporales</taxon>
        <taxon>Streptomycetaceae</taxon>
        <taxon>Streptomyces</taxon>
    </lineage>
</organism>
<sequence>MGYTFIGKDPESDVNGCPAVWVGDDRRLLVQGRRAGDDVQARTVADSPRAEDETLIVLEPRMIPLLKEAIRVAESG</sequence>
<comment type="caution">
    <text evidence="1">The sequence shown here is derived from an EMBL/GenBank/DDBJ whole genome shotgun (WGS) entry which is preliminary data.</text>
</comment>
<name>A0A1V4A1G6_9ACTN</name>
<keyword evidence="2" id="KW-1185">Reference proteome</keyword>
<protein>
    <submittedName>
        <fullName evidence="1">Uncharacterized protein</fullName>
    </submittedName>
</protein>
<dbReference type="EMBL" id="MVFC01000033">
    <property type="protein sequence ID" value="OON72981.1"/>
    <property type="molecule type" value="Genomic_DNA"/>
</dbReference>
<gene>
    <name evidence="1" type="ORF">B1H18_27855</name>
</gene>